<dbReference type="InterPro" id="IPR052158">
    <property type="entry name" value="INH-QAR"/>
</dbReference>
<evidence type="ECO:0000256" key="1">
    <source>
        <dbReference type="SAM" id="SignalP"/>
    </source>
</evidence>
<name>A0A5D8Z881_9GAMM</name>
<gene>
    <name evidence="3" type="ORF">FW784_03480</name>
</gene>
<sequence length="379" mass="39696">MHLPPSRSFAPLFVALAALVAAIAVPRTASGITPPLAAAVPTKMPAWVSTHGHVRALVAIAAENSGTELTDFAIPYAVLKRAGIDTVALAAHEGPLRFRPALRAQLDATMAGFDAQHPEGADYVIVPAMVKRDDATVLAWIAAQSRKGATVVSICDGALVVGNAGLLKGRWATAHWASESQRVQDFPTTHWVRNTRYVADGNVMSSAGISAAMPISIALVEAIAGSDRAAAVARGMGVADWSARHDSEVFRPHYGNLAAFATKLAFNPYLRRSQTVGVPLTPGMDEIALAVTADAYSRTGRSQALSVAPSSAPVTSRYGLRFLPDVTAASSSVDVRLPPLAAVAPGQVFDTVLAGVEARYGHRTAYAVALDFEYPGFAP</sequence>
<dbReference type="PANTHER" id="PTHR43130">
    <property type="entry name" value="ARAC-FAMILY TRANSCRIPTIONAL REGULATOR"/>
    <property type="match status" value="1"/>
</dbReference>
<dbReference type="InterPro" id="IPR029062">
    <property type="entry name" value="Class_I_gatase-like"/>
</dbReference>
<proteinExistence type="predicted"/>
<dbReference type="Pfam" id="PF01965">
    <property type="entry name" value="DJ-1_PfpI"/>
    <property type="match status" value="1"/>
</dbReference>
<dbReference type="OrthoDB" id="6382410at2"/>
<reference evidence="3 4" key="1">
    <citation type="submission" date="2019-08" db="EMBL/GenBank/DDBJ databases">
        <title>Draft genome sequence of Lysobacter sp. UKS-15.</title>
        <authorList>
            <person name="Im W.-T."/>
        </authorList>
    </citation>
    <scope>NUCLEOTIDE SEQUENCE [LARGE SCALE GENOMIC DNA]</scope>
    <source>
        <strain evidence="3 4">UKS-15</strain>
    </source>
</reference>
<dbReference type="AlphaFoldDB" id="A0A5D8Z881"/>
<feature type="signal peptide" evidence="1">
    <location>
        <begin position="1"/>
        <end position="29"/>
    </location>
</feature>
<comment type="caution">
    <text evidence="3">The sequence shown here is derived from an EMBL/GenBank/DDBJ whole genome shotgun (WGS) entry which is preliminary data.</text>
</comment>
<feature type="domain" description="DJ-1/PfpI" evidence="2">
    <location>
        <begin position="58"/>
        <end position="221"/>
    </location>
</feature>
<evidence type="ECO:0000313" key="3">
    <source>
        <dbReference type="EMBL" id="TZF90877.1"/>
    </source>
</evidence>
<evidence type="ECO:0000259" key="2">
    <source>
        <dbReference type="Pfam" id="PF01965"/>
    </source>
</evidence>
<dbReference type="Gene3D" id="3.40.50.880">
    <property type="match status" value="2"/>
</dbReference>
<dbReference type="PANTHER" id="PTHR43130:SF3">
    <property type="entry name" value="HTH-TYPE TRANSCRIPTIONAL REGULATOR RV1931C"/>
    <property type="match status" value="1"/>
</dbReference>
<feature type="chain" id="PRO_5022735049" evidence="1">
    <location>
        <begin position="30"/>
        <end position="379"/>
    </location>
</feature>
<protein>
    <submittedName>
        <fullName evidence="3">Transcriptional regulator</fullName>
    </submittedName>
</protein>
<dbReference type="InterPro" id="IPR002818">
    <property type="entry name" value="DJ-1/PfpI"/>
</dbReference>
<dbReference type="RefSeq" id="WP_149351975.1">
    <property type="nucleotide sequence ID" value="NZ_VTRV01000023.1"/>
</dbReference>
<accession>A0A5D8Z881</accession>
<keyword evidence="4" id="KW-1185">Reference proteome</keyword>
<dbReference type="SUPFAM" id="SSF52317">
    <property type="entry name" value="Class I glutamine amidotransferase-like"/>
    <property type="match status" value="1"/>
</dbReference>
<keyword evidence="1" id="KW-0732">Signal</keyword>
<dbReference type="Proteomes" id="UP000323164">
    <property type="component" value="Unassembled WGS sequence"/>
</dbReference>
<dbReference type="EMBL" id="VTRV01000023">
    <property type="protein sequence ID" value="TZF90877.1"/>
    <property type="molecule type" value="Genomic_DNA"/>
</dbReference>
<organism evidence="3 4">
    <name type="scientific">Cognatilysobacter lacus</name>
    <dbReference type="NCBI Taxonomy" id="1643323"/>
    <lineage>
        <taxon>Bacteria</taxon>
        <taxon>Pseudomonadati</taxon>
        <taxon>Pseudomonadota</taxon>
        <taxon>Gammaproteobacteria</taxon>
        <taxon>Lysobacterales</taxon>
        <taxon>Lysobacteraceae</taxon>
        <taxon>Cognatilysobacter</taxon>
    </lineage>
</organism>
<evidence type="ECO:0000313" key="4">
    <source>
        <dbReference type="Proteomes" id="UP000323164"/>
    </source>
</evidence>